<feature type="transmembrane region" description="Helical" evidence="7">
    <location>
        <begin position="246"/>
        <end position="273"/>
    </location>
</feature>
<dbReference type="GO" id="GO:0005886">
    <property type="term" value="C:plasma membrane"/>
    <property type="evidence" value="ECO:0007669"/>
    <property type="project" value="TreeGrafter"/>
</dbReference>
<dbReference type="Gene3D" id="1.10.3860.10">
    <property type="entry name" value="Sodium:dicarboxylate symporter"/>
    <property type="match status" value="1"/>
</dbReference>
<evidence type="ECO:0000256" key="4">
    <source>
        <dbReference type="ARBA" id="ARBA00022989"/>
    </source>
</evidence>
<dbReference type="RefSeq" id="WP_161140975.1">
    <property type="nucleotide sequence ID" value="NZ_SPKJ01000043.1"/>
</dbReference>
<feature type="transmembrane region" description="Helical" evidence="7">
    <location>
        <begin position="210"/>
        <end position="234"/>
    </location>
</feature>
<dbReference type="InterPro" id="IPR001991">
    <property type="entry name" value="Na-dicarboxylate_symporter"/>
</dbReference>
<feature type="transmembrane region" description="Helical" evidence="7">
    <location>
        <begin position="88"/>
        <end position="114"/>
    </location>
</feature>
<keyword evidence="5 7" id="KW-0472">Membrane</keyword>
<dbReference type="PANTHER" id="PTHR42865:SF10">
    <property type="entry name" value="SODIUM:DICARBOXYLATE SYMPORTER FAMILY PROTEIN"/>
    <property type="match status" value="1"/>
</dbReference>
<name>A0A964T746_9HYPH</name>
<dbReference type="PRINTS" id="PR00173">
    <property type="entry name" value="EDTRNSPORT"/>
</dbReference>
<accession>A0A964T746</accession>
<evidence type="ECO:0000256" key="6">
    <source>
        <dbReference type="SAM" id="MobiDB-lite"/>
    </source>
</evidence>
<protein>
    <submittedName>
        <fullName evidence="8">Cation:dicarboxylase symporter family transporter</fullName>
    </submittedName>
</protein>
<evidence type="ECO:0000256" key="2">
    <source>
        <dbReference type="ARBA" id="ARBA00022448"/>
    </source>
</evidence>
<gene>
    <name evidence="8" type="ORF">E4O86_12995</name>
</gene>
<evidence type="ECO:0000256" key="5">
    <source>
        <dbReference type="ARBA" id="ARBA00023136"/>
    </source>
</evidence>
<keyword evidence="2" id="KW-0813">Transport</keyword>
<organism evidence="8 9">
    <name type="scientific">Propylenella binzhouense</name>
    <dbReference type="NCBI Taxonomy" id="2555902"/>
    <lineage>
        <taxon>Bacteria</taxon>
        <taxon>Pseudomonadati</taxon>
        <taxon>Pseudomonadota</taxon>
        <taxon>Alphaproteobacteria</taxon>
        <taxon>Hyphomicrobiales</taxon>
        <taxon>Propylenellaceae</taxon>
        <taxon>Propylenella</taxon>
    </lineage>
</organism>
<dbReference type="EMBL" id="SPKJ01000043">
    <property type="protein sequence ID" value="MYZ48627.1"/>
    <property type="molecule type" value="Genomic_DNA"/>
</dbReference>
<dbReference type="Pfam" id="PF00375">
    <property type="entry name" value="SDF"/>
    <property type="match status" value="1"/>
</dbReference>
<feature type="transmembrane region" description="Helical" evidence="7">
    <location>
        <begin position="327"/>
        <end position="348"/>
    </location>
</feature>
<reference evidence="8" key="1">
    <citation type="submission" date="2019-03" db="EMBL/GenBank/DDBJ databases">
        <title>Afifella sp. nov., isolated from activated sludge.</title>
        <authorList>
            <person name="Li Q."/>
            <person name="Liu Y."/>
        </authorList>
    </citation>
    <scope>NUCLEOTIDE SEQUENCE</scope>
    <source>
        <strain evidence="8">L72</strain>
    </source>
</reference>
<dbReference type="Proteomes" id="UP000773614">
    <property type="component" value="Unassembled WGS sequence"/>
</dbReference>
<feature type="transmembrane region" description="Helical" evidence="7">
    <location>
        <begin position="21"/>
        <end position="42"/>
    </location>
</feature>
<keyword evidence="9" id="KW-1185">Reference proteome</keyword>
<evidence type="ECO:0000313" key="8">
    <source>
        <dbReference type="EMBL" id="MYZ48627.1"/>
    </source>
</evidence>
<evidence type="ECO:0000256" key="3">
    <source>
        <dbReference type="ARBA" id="ARBA00022692"/>
    </source>
</evidence>
<comment type="caution">
    <text evidence="8">The sequence shown here is derived from an EMBL/GenBank/DDBJ whole genome shotgun (WGS) entry which is preliminary data.</text>
</comment>
<evidence type="ECO:0000313" key="9">
    <source>
        <dbReference type="Proteomes" id="UP000773614"/>
    </source>
</evidence>
<feature type="region of interest" description="Disordered" evidence="6">
    <location>
        <begin position="436"/>
        <end position="457"/>
    </location>
</feature>
<keyword evidence="3 7" id="KW-0812">Transmembrane</keyword>
<proteinExistence type="predicted"/>
<feature type="transmembrane region" description="Helical" evidence="7">
    <location>
        <begin position="180"/>
        <end position="198"/>
    </location>
</feature>
<evidence type="ECO:0000256" key="7">
    <source>
        <dbReference type="SAM" id="Phobius"/>
    </source>
</evidence>
<dbReference type="PANTHER" id="PTHR42865">
    <property type="entry name" value="PROTON/GLUTAMATE-ASPARTATE SYMPORTER"/>
    <property type="match status" value="1"/>
</dbReference>
<dbReference type="SUPFAM" id="SSF118215">
    <property type="entry name" value="Proton glutamate symport protein"/>
    <property type="match status" value="1"/>
</dbReference>
<dbReference type="InterPro" id="IPR036458">
    <property type="entry name" value="Na:dicarbo_symporter_sf"/>
</dbReference>
<sequence>MNAAASSAGGGRRHLAIVKRVLRSPFTTLVLIGAGVLCGLHFPATAHALSPVAYAYLNLLKMVVLPFLVSSVIFSITSMVQDPQSAKYLGRVGIAVLIVSFVGVALSGSLAMVLEPGRIDDPQSRIELGKFINAQGTVSTDLELTLTPPPEAEETTGPLTIFLNLVPSNVFGSLASGDTIQVLLFCIFFGLAVGQVPRQSSMSFARGLDAVYRACIILTNWFIWALPLATFALIADQIASMGPEPLRLMGGFLLVMGLSSLCVFLASIAIVAARSGRGYWSTIKAFQPLLMVVITTRSTVASIPWIIELLVERLNFDQVVVELLAPLQAALLRTGAIFLYVSGVLFIAQLYGRTLSVPDLVLVGMSSALLALTTSGMAGLVILTQMSILCGYLKLPFEAAFILFVAVDAVSDTFMTIGSVCTVTASTAAIAPRSREAAQESSGMAEPLPAEAAQGSA</sequence>
<dbReference type="GO" id="GO:0015293">
    <property type="term" value="F:symporter activity"/>
    <property type="evidence" value="ECO:0007669"/>
    <property type="project" value="InterPro"/>
</dbReference>
<dbReference type="OrthoDB" id="9766690at2"/>
<comment type="subcellular location">
    <subcellularLocation>
        <location evidence="1">Membrane</location>
        <topology evidence="1">Multi-pass membrane protein</topology>
    </subcellularLocation>
</comment>
<feature type="transmembrane region" description="Helical" evidence="7">
    <location>
        <begin position="54"/>
        <end position="76"/>
    </location>
</feature>
<feature type="transmembrane region" description="Helical" evidence="7">
    <location>
        <begin position="360"/>
        <end position="388"/>
    </location>
</feature>
<evidence type="ECO:0000256" key="1">
    <source>
        <dbReference type="ARBA" id="ARBA00004141"/>
    </source>
</evidence>
<dbReference type="AlphaFoldDB" id="A0A964T746"/>
<keyword evidence="4 7" id="KW-1133">Transmembrane helix</keyword>